<accession>A0ABU9NNF9</accession>
<name>A0ABU9NNF9_9FLAO</name>
<dbReference type="HAMAP" id="MF_00376">
    <property type="entry name" value="Dephospho_CoA_kinase"/>
    <property type="match status" value="1"/>
</dbReference>
<keyword evidence="5 7" id="KW-0418">Kinase</keyword>
<dbReference type="NCBIfam" id="TIGR00152">
    <property type="entry name" value="dephospho-CoA kinase"/>
    <property type="match status" value="1"/>
</dbReference>
<keyword evidence="3 5" id="KW-0067">ATP-binding</keyword>
<dbReference type="Gene3D" id="3.40.50.300">
    <property type="entry name" value="P-loop containing nucleotide triphosphate hydrolases"/>
    <property type="match status" value="1"/>
</dbReference>
<dbReference type="PANTHER" id="PTHR10695">
    <property type="entry name" value="DEPHOSPHO-COA KINASE-RELATED"/>
    <property type="match status" value="1"/>
</dbReference>
<keyword evidence="5" id="KW-0963">Cytoplasm</keyword>
<dbReference type="InterPro" id="IPR001977">
    <property type="entry name" value="Depp_CoAkinase"/>
</dbReference>
<evidence type="ECO:0000313" key="7">
    <source>
        <dbReference type="EMBL" id="MEM0576792.1"/>
    </source>
</evidence>
<keyword evidence="2 5" id="KW-0547">Nucleotide-binding</keyword>
<feature type="binding site" evidence="5">
    <location>
        <begin position="12"/>
        <end position="17"/>
    </location>
    <ligand>
        <name>ATP</name>
        <dbReference type="ChEBI" id="CHEBI:30616"/>
    </ligand>
</feature>
<keyword evidence="4 5" id="KW-0173">Coenzyme A biosynthesis</keyword>
<comment type="function">
    <text evidence="5">Catalyzes the phosphorylation of the 3'-hydroxyl group of dephosphocoenzyme A to form coenzyme A.</text>
</comment>
<evidence type="ECO:0000313" key="8">
    <source>
        <dbReference type="Proteomes" id="UP001468798"/>
    </source>
</evidence>
<reference evidence="7 8" key="1">
    <citation type="submission" date="2024-03" db="EMBL/GenBank/DDBJ databases">
        <title>Two novel species of the genus Flavobacterium exhibiting potentially degradation of complex polysaccharides.</title>
        <authorList>
            <person name="Lian X."/>
        </authorList>
    </citation>
    <scope>NUCLEOTIDE SEQUENCE [LARGE SCALE GENOMIC DNA]</scope>
    <source>
        <strain evidence="7 8">N6</strain>
    </source>
</reference>
<evidence type="ECO:0000256" key="1">
    <source>
        <dbReference type="ARBA" id="ARBA00009018"/>
    </source>
</evidence>
<dbReference type="GO" id="GO:0004140">
    <property type="term" value="F:dephospho-CoA kinase activity"/>
    <property type="evidence" value="ECO:0007669"/>
    <property type="project" value="UniProtKB-EC"/>
</dbReference>
<gene>
    <name evidence="5 7" type="primary">coaE</name>
    <name evidence="7" type="ORF">WFZ86_09810</name>
</gene>
<organism evidence="7 8">
    <name type="scientific">Flavobacterium polysaccharolyticum</name>
    <dbReference type="NCBI Taxonomy" id="3133148"/>
    <lineage>
        <taxon>Bacteria</taxon>
        <taxon>Pseudomonadati</taxon>
        <taxon>Bacteroidota</taxon>
        <taxon>Flavobacteriia</taxon>
        <taxon>Flavobacteriales</taxon>
        <taxon>Flavobacteriaceae</taxon>
        <taxon>Flavobacterium</taxon>
    </lineage>
</organism>
<dbReference type="Pfam" id="PF01121">
    <property type="entry name" value="CoaE"/>
    <property type="match status" value="1"/>
</dbReference>
<protein>
    <recommendedName>
        <fullName evidence="5 6">Dephospho-CoA kinase</fullName>
        <ecNumber evidence="5 6">2.7.1.24</ecNumber>
    </recommendedName>
    <alternativeName>
        <fullName evidence="5">Dephosphocoenzyme A kinase</fullName>
    </alternativeName>
</protein>
<dbReference type="RefSeq" id="WP_342691775.1">
    <property type="nucleotide sequence ID" value="NZ_JBCGDP010000008.1"/>
</dbReference>
<comment type="subcellular location">
    <subcellularLocation>
        <location evidence="5">Cytoplasm</location>
    </subcellularLocation>
</comment>
<dbReference type="EMBL" id="JBCGDP010000008">
    <property type="protein sequence ID" value="MEM0576792.1"/>
    <property type="molecule type" value="Genomic_DNA"/>
</dbReference>
<dbReference type="Proteomes" id="UP001468798">
    <property type="component" value="Unassembled WGS sequence"/>
</dbReference>
<evidence type="ECO:0000256" key="2">
    <source>
        <dbReference type="ARBA" id="ARBA00022741"/>
    </source>
</evidence>
<dbReference type="InterPro" id="IPR027417">
    <property type="entry name" value="P-loop_NTPase"/>
</dbReference>
<dbReference type="SUPFAM" id="SSF52540">
    <property type="entry name" value="P-loop containing nucleoside triphosphate hydrolases"/>
    <property type="match status" value="1"/>
</dbReference>
<comment type="similarity">
    <text evidence="1 5">Belongs to the CoaE family.</text>
</comment>
<evidence type="ECO:0000256" key="5">
    <source>
        <dbReference type="HAMAP-Rule" id="MF_00376"/>
    </source>
</evidence>
<comment type="pathway">
    <text evidence="5">Cofactor biosynthesis; coenzyme A biosynthesis; CoA from (R)-pantothenate: step 5/5.</text>
</comment>
<comment type="caution">
    <text evidence="7">The sequence shown here is derived from an EMBL/GenBank/DDBJ whole genome shotgun (WGS) entry which is preliminary data.</text>
</comment>
<evidence type="ECO:0000256" key="3">
    <source>
        <dbReference type="ARBA" id="ARBA00022840"/>
    </source>
</evidence>
<comment type="catalytic activity">
    <reaction evidence="5">
        <text>3'-dephospho-CoA + ATP = ADP + CoA + H(+)</text>
        <dbReference type="Rhea" id="RHEA:18245"/>
        <dbReference type="ChEBI" id="CHEBI:15378"/>
        <dbReference type="ChEBI" id="CHEBI:30616"/>
        <dbReference type="ChEBI" id="CHEBI:57287"/>
        <dbReference type="ChEBI" id="CHEBI:57328"/>
        <dbReference type="ChEBI" id="CHEBI:456216"/>
        <dbReference type="EC" id="2.7.1.24"/>
    </reaction>
</comment>
<dbReference type="EC" id="2.7.1.24" evidence="5 6"/>
<dbReference type="CDD" id="cd02022">
    <property type="entry name" value="DPCK"/>
    <property type="match status" value="1"/>
</dbReference>
<keyword evidence="5 7" id="KW-0808">Transferase</keyword>
<keyword evidence="8" id="KW-1185">Reference proteome</keyword>
<dbReference type="PANTHER" id="PTHR10695:SF46">
    <property type="entry name" value="BIFUNCTIONAL COENZYME A SYNTHASE-RELATED"/>
    <property type="match status" value="1"/>
</dbReference>
<evidence type="ECO:0000256" key="6">
    <source>
        <dbReference type="NCBIfam" id="TIGR00152"/>
    </source>
</evidence>
<dbReference type="PROSITE" id="PS51219">
    <property type="entry name" value="DPCK"/>
    <property type="match status" value="1"/>
</dbReference>
<sequence>MTKIIGLTGGIGSGKTTVANYFKELGVPVYIADDAAKEVMQSEAILYDIRKTFGDTIFDKGILIREKLASIVFTNSEKLQQLNAIVHPAVAQHFKTWLSNYQQSPFIIYESAILFESGGDQKCDKIITVTAPVAIRIERVIGRDSTTKEQVLQRINSQWTDAKRIEKSDFVIENTDFNETKAQIVKILKIL</sequence>
<evidence type="ECO:0000256" key="4">
    <source>
        <dbReference type="ARBA" id="ARBA00022993"/>
    </source>
</evidence>
<proteinExistence type="inferred from homology"/>